<dbReference type="InterPro" id="IPR001633">
    <property type="entry name" value="EAL_dom"/>
</dbReference>
<dbReference type="InterPro" id="IPR000160">
    <property type="entry name" value="GGDEF_dom"/>
</dbReference>
<dbReference type="InterPro" id="IPR043128">
    <property type="entry name" value="Rev_trsase/Diguanyl_cyclase"/>
</dbReference>
<feature type="transmembrane region" description="Helical" evidence="1">
    <location>
        <begin position="136"/>
        <end position="154"/>
    </location>
</feature>
<name>A0A562DIH6_9GAMM</name>
<dbReference type="Proteomes" id="UP000321583">
    <property type="component" value="Unassembled WGS sequence"/>
</dbReference>
<evidence type="ECO:0000313" key="4">
    <source>
        <dbReference type="EMBL" id="TWH09334.1"/>
    </source>
</evidence>
<keyword evidence="1" id="KW-0472">Membrane</keyword>
<dbReference type="SMART" id="SM00052">
    <property type="entry name" value="EAL"/>
    <property type="match status" value="1"/>
</dbReference>
<dbReference type="NCBIfam" id="TIGR00254">
    <property type="entry name" value="GGDEF"/>
    <property type="match status" value="1"/>
</dbReference>
<dbReference type="InterPro" id="IPR035919">
    <property type="entry name" value="EAL_sf"/>
</dbReference>
<dbReference type="Pfam" id="PF00563">
    <property type="entry name" value="EAL"/>
    <property type="match status" value="1"/>
</dbReference>
<reference evidence="4 5" key="1">
    <citation type="submission" date="2019-07" db="EMBL/GenBank/DDBJ databases">
        <title>Genome sequencing of lignin-degrading bacterial isolates.</title>
        <authorList>
            <person name="Gladden J."/>
        </authorList>
    </citation>
    <scope>NUCLEOTIDE SEQUENCE [LARGE SCALE GENOMIC DNA]</scope>
    <source>
        <strain evidence="4 5">J19</strain>
    </source>
</reference>
<keyword evidence="1" id="KW-1133">Transmembrane helix</keyword>
<dbReference type="CDD" id="cd01948">
    <property type="entry name" value="EAL"/>
    <property type="match status" value="1"/>
</dbReference>
<evidence type="ECO:0000259" key="2">
    <source>
        <dbReference type="PROSITE" id="PS50883"/>
    </source>
</evidence>
<dbReference type="SMART" id="SM00267">
    <property type="entry name" value="GGDEF"/>
    <property type="match status" value="1"/>
</dbReference>
<feature type="transmembrane region" description="Helical" evidence="1">
    <location>
        <begin position="84"/>
        <end position="104"/>
    </location>
</feature>
<dbReference type="PROSITE" id="PS50887">
    <property type="entry name" value="GGDEF"/>
    <property type="match status" value="1"/>
</dbReference>
<feature type="transmembrane region" description="Helical" evidence="1">
    <location>
        <begin position="45"/>
        <end position="63"/>
    </location>
</feature>
<dbReference type="SUPFAM" id="SSF141868">
    <property type="entry name" value="EAL domain-like"/>
    <property type="match status" value="1"/>
</dbReference>
<dbReference type="Pfam" id="PF00990">
    <property type="entry name" value="GGDEF"/>
    <property type="match status" value="1"/>
</dbReference>
<protein>
    <submittedName>
        <fullName evidence="4">Diguanylate cyclase (GGDEF)-like protein</fullName>
    </submittedName>
</protein>
<proteinExistence type="predicted"/>
<dbReference type="PANTHER" id="PTHR33121:SF71">
    <property type="entry name" value="OXYGEN SENSOR PROTEIN DOSP"/>
    <property type="match status" value="1"/>
</dbReference>
<keyword evidence="1" id="KW-0812">Transmembrane</keyword>
<gene>
    <name evidence="4" type="ORF">L613_000400000550</name>
</gene>
<feature type="domain" description="GGDEF" evidence="3">
    <location>
        <begin position="236"/>
        <end position="369"/>
    </location>
</feature>
<dbReference type="SUPFAM" id="SSF55073">
    <property type="entry name" value="Nucleotide cyclase"/>
    <property type="match status" value="1"/>
</dbReference>
<feature type="transmembrane region" description="Helical" evidence="1">
    <location>
        <begin position="160"/>
        <end position="179"/>
    </location>
</feature>
<dbReference type="RefSeq" id="WP_232211026.1">
    <property type="nucleotide sequence ID" value="NZ_VLJS01000069.1"/>
</dbReference>
<organism evidence="4 5">
    <name type="scientific">Pseudoxanthomonas taiwanensis J19</name>
    <dbReference type="NCBI Taxonomy" id="935569"/>
    <lineage>
        <taxon>Bacteria</taxon>
        <taxon>Pseudomonadati</taxon>
        <taxon>Pseudomonadota</taxon>
        <taxon>Gammaproteobacteria</taxon>
        <taxon>Lysobacterales</taxon>
        <taxon>Lysobacteraceae</taxon>
        <taxon>Pseudoxanthomonas</taxon>
    </lineage>
</organism>
<dbReference type="AlphaFoldDB" id="A0A562DIH6"/>
<dbReference type="InterPro" id="IPR029787">
    <property type="entry name" value="Nucleotide_cyclase"/>
</dbReference>
<dbReference type="PANTHER" id="PTHR33121">
    <property type="entry name" value="CYCLIC DI-GMP PHOSPHODIESTERASE PDEF"/>
    <property type="match status" value="1"/>
</dbReference>
<evidence type="ECO:0000259" key="3">
    <source>
        <dbReference type="PROSITE" id="PS50887"/>
    </source>
</evidence>
<evidence type="ECO:0000313" key="5">
    <source>
        <dbReference type="Proteomes" id="UP000321583"/>
    </source>
</evidence>
<dbReference type="Gene3D" id="3.30.70.270">
    <property type="match status" value="1"/>
</dbReference>
<dbReference type="GO" id="GO:0071111">
    <property type="term" value="F:cyclic-guanylate-specific phosphodiesterase activity"/>
    <property type="evidence" value="ECO:0007669"/>
    <property type="project" value="InterPro"/>
</dbReference>
<dbReference type="PROSITE" id="PS50883">
    <property type="entry name" value="EAL"/>
    <property type="match status" value="1"/>
</dbReference>
<dbReference type="Gene3D" id="3.20.20.450">
    <property type="entry name" value="EAL domain"/>
    <property type="match status" value="1"/>
</dbReference>
<feature type="transmembrane region" description="Helical" evidence="1">
    <location>
        <begin position="21"/>
        <end position="39"/>
    </location>
</feature>
<comment type="caution">
    <text evidence="4">The sequence shown here is derived from an EMBL/GenBank/DDBJ whole genome shotgun (WGS) entry which is preliminary data.</text>
</comment>
<feature type="domain" description="EAL" evidence="2">
    <location>
        <begin position="378"/>
        <end position="628"/>
    </location>
</feature>
<sequence>MTSGDPALLKAQYRAFAGQLPLMYALLVANTWLLAWTHMAHAPPWLTVGAPALLTLSCLVRFAQWWRGRGQVPDPAQARRALVWSTRLAWPLALAFTLWALALFPYGDAYARSHVAFYMATSATVIQLYMMHLRPAMLGVAIIFNGGFILFFATTGEPTFVAMALGVALMTFGVVSTLLRQYRRFTALVGARLHAERLGAENLRLANIDSLTRLPNRRAFFATLTEACARADANGTRLAVGIIDLDGFKPINDLHGHLAGDRLLRQVGRRLAKLADGRVHLARLGGDEFALIAEDLGDDAAYVAFARHVCAQLREPFQLQDMALQVTATMGLVLYPDLAGHAEDLYERADYALYHGKRQHRGGVSLFSADHHHRIQHEAAIEQALRNADLEAQLSVAFQPIMCMATGKALAFEALARWTHPQLGPVSPADFIPVAERAGLVHRITRILLGKALAEAAHWPEPVGLSFNLSMHDLGSGEDLARLLELIELSGVHPARIDMEITETAVLHDTAQLQRATGQLRGLGCGVSLDDFGTGFSSLSQLLALPLTKIKIDRRFVTGIPDKPTSMKIVRSLLALSRDMELGCVIEGVETREELAVLRELGGNLMQGYLFARPMPAEAVRAWLESAQRAPAPAGA</sequence>
<dbReference type="EMBL" id="VLJS01000069">
    <property type="protein sequence ID" value="TWH09334.1"/>
    <property type="molecule type" value="Genomic_DNA"/>
</dbReference>
<keyword evidence="5" id="KW-1185">Reference proteome</keyword>
<evidence type="ECO:0000256" key="1">
    <source>
        <dbReference type="SAM" id="Phobius"/>
    </source>
</evidence>
<dbReference type="InterPro" id="IPR050706">
    <property type="entry name" value="Cyclic-di-GMP_PDE-like"/>
</dbReference>
<dbReference type="CDD" id="cd01949">
    <property type="entry name" value="GGDEF"/>
    <property type="match status" value="1"/>
</dbReference>
<accession>A0A562DIH6</accession>